<evidence type="ECO:0000313" key="5">
    <source>
        <dbReference type="Proteomes" id="UP000176101"/>
    </source>
</evidence>
<dbReference type="GO" id="GO:0016747">
    <property type="term" value="F:acyltransferase activity, transferring groups other than amino-acyl groups"/>
    <property type="evidence" value="ECO:0007669"/>
    <property type="project" value="InterPro"/>
</dbReference>
<dbReference type="Gene3D" id="3.40.630.30">
    <property type="match status" value="1"/>
</dbReference>
<dbReference type="STRING" id="1075402.AN216_03580"/>
<dbReference type="SUPFAM" id="SSF55729">
    <property type="entry name" value="Acyl-CoA N-acyltransferases (Nat)"/>
    <property type="match status" value="1"/>
</dbReference>
<feature type="domain" description="N-acetyltransferase" evidence="3">
    <location>
        <begin position="1"/>
        <end position="146"/>
    </location>
</feature>
<organism evidence="4 5">
    <name type="scientific">Streptomyces oceani</name>
    <dbReference type="NCBI Taxonomy" id="1075402"/>
    <lineage>
        <taxon>Bacteria</taxon>
        <taxon>Bacillati</taxon>
        <taxon>Actinomycetota</taxon>
        <taxon>Actinomycetes</taxon>
        <taxon>Kitasatosporales</taxon>
        <taxon>Streptomycetaceae</taxon>
        <taxon>Streptomyces</taxon>
    </lineage>
</organism>
<dbReference type="PANTHER" id="PTHR42919">
    <property type="entry name" value="N-ALPHA-ACETYLTRANSFERASE"/>
    <property type="match status" value="1"/>
</dbReference>
<evidence type="ECO:0000256" key="1">
    <source>
        <dbReference type="ARBA" id="ARBA00022679"/>
    </source>
</evidence>
<dbReference type="CDD" id="cd04301">
    <property type="entry name" value="NAT_SF"/>
    <property type="match status" value="1"/>
</dbReference>
<dbReference type="RefSeq" id="WP_070195127.1">
    <property type="nucleotide sequence ID" value="NZ_LJGU01000101.1"/>
</dbReference>
<keyword evidence="2" id="KW-0012">Acyltransferase</keyword>
<accession>A0A1E7KN32</accession>
<keyword evidence="1" id="KW-0808">Transferase</keyword>
<dbReference type="Proteomes" id="UP000176101">
    <property type="component" value="Unassembled WGS sequence"/>
</dbReference>
<dbReference type="InterPro" id="IPR000182">
    <property type="entry name" value="GNAT_dom"/>
</dbReference>
<gene>
    <name evidence="4" type="ORF">AN216_03580</name>
</gene>
<dbReference type="PROSITE" id="PS51186">
    <property type="entry name" value="GNAT"/>
    <property type="match status" value="1"/>
</dbReference>
<keyword evidence="5" id="KW-1185">Reference proteome</keyword>
<dbReference type="OrthoDB" id="9787920at2"/>
<comment type="caution">
    <text evidence="4">The sequence shown here is derived from an EMBL/GenBank/DDBJ whole genome shotgun (WGS) entry which is preliminary data.</text>
</comment>
<reference evidence="4 5" key="1">
    <citation type="journal article" date="2016" name="Front. Microbiol.">
        <title>Comparative Genomics Analysis of Streptomyces Species Reveals Their Adaptation to the Marine Environment and Their Diversity at the Genomic Level.</title>
        <authorList>
            <person name="Tian X."/>
            <person name="Zhang Z."/>
            <person name="Yang T."/>
            <person name="Chen M."/>
            <person name="Li J."/>
            <person name="Chen F."/>
            <person name="Yang J."/>
            <person name="Li W."/>
            <person name="Zhang B."/>
            <person name="Zhang Z."/>
            <person name="Wu J."/>
            <person name="Zhang C."/>
            <person name="Long L."/>
            <person name="Xiao J."/>
        </authorList>
    </citation>
    <scope>NUCLEOTIDE SEQUENCE [LARGE SCALE GENOMIC DNA]</scope>
    <source>
        <strain evidence="4 5">SCSIO 02100</strain>
    </source>
</reference>
<sequence>MFRIETTADQHRRQLVERRLEETNNRLSPVMRALRDTHTGAERPVQLYAFDEGHALVGGLVGYAWGSWLHIDLLWVDAPHRGGGLGSRLVNGAEQRASELGCGHSRVETWDFQAPNFYRKLGYAVVGVIEDYPPGLTDHLLVKSLS</sequence>
<protein>
    <submittedName>
        <fullName evidence="4">Biotin transporter BioY</fullName>
    </submittedName>
</protein>
<name>A0A1E7KN32_9ACTN</name>
<evidence type="ECO:0000259" key="3">
    <source>
        <dbReference type="PROSITE" id="PS51186"/>
    </source>
</evidence>
<dbReference type="PANTHER" id="PTHR42919:SF8">
    <property type="entry name" value="N-ALPHA-ACETYLTRANSFERASE 50"/>
    <property type="match status" value="1"/>
</dbReference>
<dbReference type="InterPro" id="IPR051556">
    <property type="entry name" value="N-term/lysine_N-AcTrnsfr"/>
</dbReference>
<evidence type="ECO:0000256" key="2">
    <source>
        <dbReference type="ARBA" id="ARBA00023315"/>
    </source>
</evidence>
<evidence type="ECO:0000313" key="4">
    <source>
        <dbReference type="EMBL" id="OEV05318.1"/>
    </source>
</evidence>
<dbReference type="AlphaFoldDB" id="A0A1E7KN32"/>
<dbReference type="EMBL" id="LJGU01000101">
    <property type="protein sequence ID" value="OEV05318.1"/>
    <property type="molecule type" value="Genomic_DNA"/>
</dbReference>
<dbReference type="InterPro" id="IPR016181">
    <property type="entry name" value="Acyl_CoA_acyltransferase"/>
</dbReference>
<dbReference type="Pfam" id="PF00583">
    <property type="entry name" value="Acetyltransf_1"/>
    <property type="match status" value="1"/>
</dbReference>
<proteinExistence type="predicted"/>